<comment type="miscellaneous">
    <text evidence="11">In contrast to other lysine histone methyltransferases, it does not contain a SET domain, suggesting the existence of another mechanism for methylation of lysine residues of histones.</text>
</comment>
<keyword evidence="8 11" id="KW-0539">Nucleus</keyword>
<evidence type="ECO:0000256" key="6">
    <source>
        <dbReference type="ARBA" id="ARBA00022691"/>
    </source>
</evidence>
<organism evidence="14 15">
    <name type="scientific">Caenorhabditis briggsae</name>
    <dbReference type="NCBI Taxonomy" id="6238"/>
    <lineage>
        <taxon>Eukaryota</taxon>
        <taxon>Metazoa</taxon>
        <taxon>Ecdysozoa</taxon>
        <taxon>Nematoda</taxon>
        <taxon>Chromadorea</taxon>
        <taxon>Rhabditida</taxon>
        <taxon>Rhabditina</taxon>
        <taxon>Rhabditomorpha</taxon>
        <taxon>Rhabditoidea</taxon>
        <taxon>Rhabditidae</taxon>
        <taxon>Peloderinae</taxon>
        <taxon>Caenorhabditis</taxon>
    </lineage>
</organism>
<dbReference type="GO" id="GO:0140956">
    <property type="term" value="F:histone H3K79 trimethyltransferase activity"/>
    <property type="evidence" value="ECO:0007669"/>
    <property type="project" value="UniProtKB-EC"/>
</dbReference>
<comment type="subcellular location">
    <subcellularLocation>
        <location evidence="1 11">Nucleus</location>
    </subcellularLocation>
</comment>
<dbReference type="InterPro" id="IPR029063">
    <property type="entry name" value="SAM-dependent_MTases_sf"/>
</dbReference>
<feature type="region of interest" description="Disordered" evidence="12">
    <location>
        <begin position="99"/>
        <end position="155"/>
    </location>
</feature>
<dbReference type="EC" id="2.1.1.360" evidence="2 11"/>
<evidence type="ECO:0000256" key="4">
    <source>
        <dbReference type="ARBA" id="ARBA00022603"/>
    </source>
</evidence>
<evidence type="ECO:0000256" key="7">
    <source>
        <dbReference type="ARBA" id="ARBA00022853"/>
    </source>
</evidence>
<dbReference type="EMBL" id="CP090892">
    <property type="protein sequence ID" value="ULU08527.1"/>
    <property type="molecule type" value="Genomic_DNA"/>
</dbReference>
<evidence type="ECO:0000256" key="3">
    <source>
        <dbReference type="ARBA" id="ARBA00020987"/>
    </source>
</evidence>
<evidence type="ECO:0000313" key="15">
    <source>
        <dbReference type="Proteomes" id="UP000827892"/>
    </source>
</evidence>
<dbReference type="InterPro" id="IPR025789">
    <property type="entry name" value="DOT1_dom"/>
</dbReference>
<keyword evidence="7 11" id="KW-0156">Chromatin regulator</keyword>
<gene>
    <name evidence="14" type="ORF">L3Y34_019610</name>
</gene>
<evidence type="ECO:0000259" key="13">
    <source>
        <dbReference type="PROSITE" id="PS51569"/>
    </source>
</evidence>
<evidence type="ECO:0000256" key="1">
    <source>
        <dbReference type="ARBA" id="ARBA00004123"/>
    </source>
</evidence>
<dbReference type="PANTHER" id="PTHR21451">
    <property type="entry name" value="HISTONE H3 METHYLTRANSFERASE"/>
    <property type="match status" value="1"/>
</dbReference>
<reference evidence="14 15" key="1">
    <citation type="submission" date="2022-05" db="EMBL/GenBank/DDBJ databases">
        <title>Chromosome-level reference genomes for two strains of Caenorhabditis briggsae: an improved platform for comparative genomics.</title>
        <authorList>
            <person name="Stevens L."/>
            <person name="Andersen E.C."/>
        </authorList>
    </citation>
    <scope>NUCLEOTIDE SEQUENCE [LARGE SCALE GENOMIC DNA]</scope>
    <source>
        <strain evidence="14">QX1410_ONT</strain>
        <tissue evidence="14">Whole-organism</tissue>
    </source>
</reference>
<comment type="catalytic activity">
    <reaction evidence="10 11">
        <text>L-lysyl(79)-[histone H3] + 3 S-adenosyl-L-methionine = N(6),N(6),N(6)-trimethyl-L-lysyl(79)-[histone H3] + 3 S-adenosyl-L-homocysteine + 3 H(+)</text>
        <dbReference type="Rhea" id="RHEA:60328"/>
        <dbReference type="Rhea" id="RHEA-COMP:15549"/>
        <dbReference type="Rhea" id="RHEA-COMP:15552"/>
        <dbReference type="ChEBI" id="CHEBI:15378"/>
        <dbReference type="ChEBI" id="CHEBI:29969"/>
        <dbReference type="ChEBI" id="CHEBI:57856"/>
        <dbReference type="ChEBI" id="CHEBI:59789"/>
        <dbReference type="ChEBI" id="CHEBI:61961"/>
        <dbReference type="EC" id="2.1.1.360"/>
    </reaction>
</comment>
<dbReference type="Proteomes" id="UP000827892">
    <property type="component" value="Chromosome II"/>
</dbReference>
<evidence type="ECO:0000313" key="14">
    <source>
        <dbReference type="EMBL" id="ULU08527.1"/>
    </source>
</evidence>
<dbReference type="PROSITE" id="PS51569">
    <property type="entry name" value="DOT1"/>
    <property type="match status" value="1"/>
</dbReference>
<keyword evidence="6 11" id="KW-0949">S-adenosyl-L-methionine</keyword>
<comment type="similarity">
    <text evidence="11">Belongs to the class I-like SAM-binding methyltransferase superfamily. DOT1 family.</text>
</comment>
<feature type="domain" description="DOT1" evidence="13">
    <location>
        <begin position="77"/>
        <end position="307"/>
    </location>
</feature>
<dbReference type="GO" id="GO:0005634">
    <property type="term" value="C:nucleus"/>
    <property type="evidence" value="ECO:0007669"/>
    <property type="project" value="UniProtKB-SubCell"/>
</dbReference>
<evidence type="ECO:0000256" key="11">
    <source>
        <dbReference type="RuleBase" id="RU271113"/>
    </source>
</evidence>
<dbReference type="Gene3D" id="3.40.50.150">
    <property type="entry name" value="Vaccinia Virus protein VP39"/>
    <property type="match status" value="1"/>
</dbReference>
<dbReference type="GO" id="GO:0051726">
    <property type="term" value="P:regulation of cell cycle"/>
    <property type="evidence" value="ECO:0007669"/>
    <property type="project" value="InterPro"/>
</dbReference>
<evidence type="ECO:0000256" key="8">
    <source>
        <dbReference type="ARBA" id="ARBA00023242"/>
    </source>
</evidence>
<comment type="function">
    <text evidence="11">Histone methyltransferase that specifically trimethylates histone H3 to form H3K79me3. This methylation is required for telomere silencing and for the pachytene checkpoint during the meiotic cell cycle by allowing the recruitment of RAD9 to double strand breaks. Nucleosomes are preferred as substrate compared to free histone.</text>
</comment>
<sequence>MLNKKRVRQRFRNRIAGELPNVHSEEEAKPILTIPSCFTVFNSSIDVNNQHSTNCKMPAKDDFAYPFELAPIKPRGEAFNFECPTRPWYWTILSPMEKKHRHPQQGRPANSSPIDHHTATNPQELQEATRRGSTRRYGQMGKREEENRITVRQGEDTGRQIKIHLTAARWRKVHLQSDSFKEGHLITELARMLSTADERVLKRHYKSFSSETYGATTTEQIKYILDQLEVKNDDVIIDLGSGIGQLVTFTERLFTSTINTQPTAKCLPRMISPIHSNWLQLSKEARPRFEGHGSTNACVPPHKSRFI</sequence>
<dbReference type="GO" id="GO:0032259">
    <property type="term" value="P:methylation"/>
    <property type="evidence" value="ECO:0007669"/>
    <property type="project" value="UniProtKB-KW"/>
</dbReference>
<keyword evidence="4 11" id="KW-0489">Methyltransferase</keyword>
<feature type="compositionally biased region" description="Basic and acidic residues" evidence="12">
    <location>
        <begin position="141"/>
        <end position="155"/>
    </location>
</feature>
<dbReference type="AlphaFoldDB" id="A0AAE9DPN9"/>
<dbReference type="PANTHER" id="PTHR21451:SF0">
    <property type="entry name" value="HISTONE-LYSINE N-METHYLTRANSFERASE, H3 LYSINE-79 SPECIFIC"/>
    <property type="match status" value="1"/>
</dbReference>
<evidence type="ECO:0000256" key="5">
    <source>
        <dbReference type="ARBA" id="ARBA00022679"/>
    </source>
</evidence>
<dbReference type="Pfam" id="PF08123">
    <property type="entry name" value="DOT1"/>
    <property type="match status" value="1"/>
</dbReference>
<dbReference type="SUPFAM" id="SSF53335">
    <property type="entry name" value="S-adenosyl-L-methionine-dependent methyltransferases"/>
    <property type="match status" value="1"/>
</dbReference>
<protein>
    <recommendedName>
        <fullName evidence="3 11">Histone-lysine N-methyltransferase, H3 lysine-79 specific</fullName>
        <ecNumber evidence="2 11">2.1.1.360</ecNumber>
    </recommendedName>
    <alternativeName>
        <fullName evidence="9 11">Histone H3-K79 methyltransferase</fullName>
    </alternativeName>
</protein>
<proteinExistence type="inferred from homology"/>
<evidence type="ECO:0000256" key="10">
    <source>
        <dbReference type="ARBA" id="ARBA00047770"/>
    </source>
</evidence>
<evidence type="ECO:0000256" key="12">
    <source>
        <dbReference type="SAM" id="MobiDB-lite"/>
    </source>
</evidence>
<evidence type="ECO:0000256" key="9">
    <source>
        <dbReference type="ARBA" id="ARBA00029821"/>
    </source>
</evidence>
<dbReference type="InterPro" id="IPR030445">
    <property type="entry name" value="H3-K79_meTrfase"/>
</dbReference>
<feature type="compositionally biased region" description="Polar residues" evidence="12">
    <location>
        <begin position="107"/>
        <end position="126"/>
    </location>
</feature>
<accession>A0AAE9DPN9</accession>
<evidence type="ECO:0000256" key="2">
    <source>
        <dbReference type="ARBA" id="ARBA00012190"/>
    </source>
</evidence>
<keyword evidence="5 11" id="KW-0808">Transferase</keyword>
<name>A0AAE9DPN9_CAEBR</name>